<feature type="non-terminal residue" evidence="1">
    <location>
        <position position="1"/>
    </location>
</feature>
<keyword evidence="2" id="KW-1185">Reference proteome</keyword>
<accession>A0A371H9Q3</accession>
<proteinExistence type="predicted"/>
<evidence type="ECO:0000313" key="2">
    <source>
        <dbReference type="Proteomes" id="UP000257109"/>
    </source>
</evidence>
<dbReference type="EMBL" id="QJKJ01003203">
    <property type="protein sequence ID" value="RDX99540.1"/>
    <property type="molecule type" value="Genomic_DNA"/>
</dbReference>
<organism evidence="1 2">
    <name type="scientific">Mucuna pruriens</name>
    <name type="common">Velvet bean</name>
    <name type="synonym">Dolichos pruriens</name>
    <dbReference type="NCBI Taxonomy" id="157652"/>
    <lineage>
        <taxon>Eukaryota</taxon>
        <taxon>Viridiplantae</taxon>
        <taxon>Streptophyta</taxon>
        <taxon>Embryophyta</taxon>
        <taxon>Tracheophyta</taxon>
        <taxon>Spermatophyta</taxon>
        <taxon>Magnoliopsida</taxon>
        <taxon>eudicotyledons</taxon>
        <taxon>Gunneridae</taxon>
        <taxon>Pentapetalae</taxon>
        <taxon>rosids</taxon>
        <taxon>fabids</taxon>
        <taxon>Fabales</taxon>
        <taxon>Fabaceae</taxon>
        <taxon>Papilionoideae</taxon>
        <taxon>50 kb inversion clade</taxon>
        <taxon>NPAAA clade</taxon>
        <taxon>indigoferoid/millettioid clade</taxon>
        <taxon>Phaseoleae</taxon>
        <taxon>Mucuna</taxon>
    </lineage>
</organism>
<dbReference type="AlphaFoldDB" id="A0A371H9Q3"/>
<evidence type="ECO:0000313" key="1">
    <source>
        <dbReference type="EMBL" id="RDX99540.1"/>
    </source>
</evidence>
<dbReference type="Proteomes" id="UP000257109">
    <property type="component" value="Unassembled WGS sequence"/>
</dbReference>
<protein>
    <submittedName>
        <fullName evidence="1">Uncharacterized protein</fullName>
    </submittedName>
</protein>
<comment type="caution">
    <text evidence="1">The sequence shown here is derived from an EMBL/GenBank/DDBJ whole genome shotgun (WGS) entry which is preliminary data.</text>
</comment>
<feature type="non-terminal residue" evidence="1">
    <location>
        <position position="76"/>
    </location>
</feature>
<name>A0A371H9Q3_MUCPR</name>
<sequence length="76" mass="8926">MSNIGPSTSHFFFIDDYLLFTKAKYSQVRLVKDVLSAFYLIIDEIMENIYDFPYLQVVLQNQISLTSLKRSIVDLR</sequence>
<reference evidence="1" key="1">
    <citation type="submission" date="2018-05" db="EMBL/GenBank/DDBJ databases">
        <title>Draft genome of Mucuna pruriens seed.</title>
        <authorList>
            <person name="Nnadi N.E."/>
            <person name="Vos R."/>
            <person name="Hasami M.H."/>
            <person name="Devisetty U.K."/>
            <person name="Aguiy J.C."/>
        </authorList>
    </citation>
    <scope>NUCLEOTIDE SEQUENCE [LARGE SCALE GENOMIC DNA]</scope>
    <source>
        <strain evidence="1">JCA_2017</strain>
    </source>
</reference>
<gene>
    <name evidence="1" type="ORF">CR513_17399</name>
</gene>